<reference evidence="2" key="2">
    <citation type="journal article" date="2020" name="Nat. Commun.">
        <title>Large-scale genome sequencing of mycorrhizal fungi provides insights into the early evolution of symbiotic traits.</title>
        <authorList>
            <person name="Miyauchi S."/>
            <person name="Kiss E."/>
            <person name="Kuo A."/>
            <person name="Drula E."/>
            <person name="Kohler A."/>
            <person name="Sanchez-Garcia M."/>
            <person name="Morin E."/>
            <person name="Andreopoulos B."/>
            <person name="Barry K.W."/>
            <person name="Bonito G."/>
            <person name="Buee M."/>
            <person name="Carver A."/>
            <person name="Chen C."/>
            <person name="Cichocki N."/>
            <person name="Clum A."/>
            <person name="Culley D."/>
            <person name="Crous P.W."/>
            <person name="Fauchery L."/>
            <person name="Girlanda M."/>
            <person name="Hayes R.D."/>
            <person name="Keri Z."/>
            <person name="LaButti K."/>
            <person name="Lipzen A."/>
            <person name="Lombard V."/>
            <person name="Magnuson J."/>
            <person name="Maillard F."/>
            <person name="Murat C."/>
            <person name="Nolan M."/>
            <person name="Ohm R.A."/>
            <person name="Pangilinan J."/>
            <person name="Pereira M.F."/>
            <person name="Perotto S."/>
            <person name="Peter M."/>
            <person name="Pfister S."/>
            <person name="Riley R."/>
            <person name="Sitrit Y."/>
            <person name="Stielow J.B."/>
            <person name="Szollosi G."/>
            <person name="Zifcakova L."/>
            <person name="Stursova M."/>
            <person name="Spatafora J.W."/>
            <person name="Tedersoo L."/>
            <person name="Vaario L.M."/>
            <person name="Yamada A."/>
            <person name="Yan M."/>
            <person name="Wang P."/>
            <person name="Xu J."/>
            <person name="Bruns T."/>
            <person name="Baldrian P."/>
            <person name="Vilgalys R."/>
            <person name="Dunand C."/>
            <person name="Henrissat B."/>
            <person name="Grigoriev I.V."/>
            <person name="Hibbett D."/>
            <person name="Nagy L.G."/>
            <person name="Martin F.M."/>
        </authorList>
    </citation>
    <scope>NUCLEOTIDE SEQUENCE</scope>
    <source>
        <strain evidence="2">BED1</strain>
    </source>
</reference>
<dbReference type="EMBL" id="WHUW01000001">
    <property type="protein sequence ID" value="KAF8452063.1"/>
    <property type="molecule type" value="Genomic_DNA"/>
</dbReference>
<proteinExistence type="predicted"/>
<sequence length="168" mass="19725">MRPCCARVRMRKRSSDWEHLKGRLNRHGVVPGNLCFNLVEPLVQVFSGDWSQLQVLHEMFTCIQDEYAQWSKQDRICSKCWGTFFGDTIWRWRLWQKKKAGKRIEKDCRYGYKCWSGEQCQESGLDHAGQFNVKRSPVVYALLALTRYIFSNSTCASQSNKPPFMNES</sequence>
<comment type="caution">
    <text evidence="2">The sequence shown here is derived from an EMBL/GenBank/DDBJ whole genome shotgun (WGS) entry which is preliminary data.</text>
</comment>
<name>A0AAD4GLR6_BOLED</name>
<reference evidence="2" key="1">
    <citation type="submission" date="2019-10" db="EMBL/GenBank/DDBJ databases">
        <authorList>
            <consortium name="DOE Joint Genome Institute"/>
            <person name="Kuo A."/>
            <person name="Miyauchi S."/>
            <person name="Kiss E."/>
            <person name="Drula E."/>
            <person name="Kohler A."/>
            <person name="Sanchez-Garcia M."/>
            <person name="Andreopoulos B."/>
            <person name="Barry K.W."/>
            <person name="Bonito G."/>
            <person name="Buee M."/>
            <person name="Carver A."/>
            <person name="Chen C."/>
            <person name="Cichocki N."/>
            <person name="Clum A."/>
            <person name="Culley D."/>
            <person name="Crous P.W."/>
            <person name="Fauchery L."/>
            <person name="Girlanda M."/>
            <person name="Hayes R."/>
            <person name="Keri Z."/>
            <person name="LaButti K."/>
            <person name="Lipzen A."/>
            <person name="Lombard V."/>
            <person name="Magnuson J."/>
            <person name="Maillard F."/>
            <person name="Morin E."/>
            <person name="Murat C."/>
            <person name="Nolan M."/>
            <person name="Ohm R."/>
            <person name="Pangilinan J."/>
            <person name="Pereira M."/>
            <person name="Perotto S."/>
            <person name="Peter M."/>
            <person name="Riley R."/>
            <person name="Sitrit Y."/>
            <person name="Stielow B."/>
            <person name="Szollosi G."/>
            <person name="Zifcakova L."/>
            <person name="Stursova M."/>
            <person name="Spatafora J.W."/>
            <person name="Tedersoo L."/>
            <person name="Vaario L.-M."/>
            <person name="Yamada A."/>
            <person name="Yan M."/>
            <person name="Wang P."/>
            <person name="Xu J."/>
            <person name="Bruns T."/>
            <person name="Baldrian P."/>
            <person name="Vilgalys R."/>
            <person name="Henrissat B."/>
            <person name="Grigoriev I.V."/>
            <person name="Hibbett D."/>
            <person name="Nagy L.G."/>
            <person name="Martin F.M."/>
        </authorList>
    </citation>
    <scope>NUCLEOTIDE SEQUENCE</scope>
    <source>
        <strain evidence="2">BED1</strain>
    </source>
</reference>
<organism evidence="2 3">
    <name type="scientific">Boletus edulis BED1</name>
    <dbReference type="NCBI Taxonomy" id="1328754"/>
    <lineage>
        <taxon>Eukaryota</taxon>
        <taxon>Fungi</taxon>
        <taxon>Dikarya</taxon>
        <taxon>Basidiomycota</taxon>
        <taxon>Agaricomycotina</taxon>
        <taxon>Agaricomycetes</taxon>
        <taxon>Agaricomycetidae</taxon>
        <taxon>Boletales</taxon>
        <taxon>Boletineae</taxon>
        <taxon>Boletaceae</taxon>
        <taxon>Boletoideae</taxon>
        <taxon>Boletus</taxon>
    </lineage>
</organism>
<dbReference type="AlphaFoldDB" id="A0AAD4GLR6"/>
<gene>
    <name evidence="2" type="ORF">L210DRAFT_3516652</name>
    <name evidence="1" type="ORF">L210DRAFT_3567457</name>
</gene>
<protein>
    <submittedName>
        <fullName evidence="2">Uncharacterized protein</fullName>
    </submittedName>
</protein>
<dbReference type="Proteomes" id="UP001194468">
    <property type="component" value="Unassembled WGS sequence"/>
</dbReference>
<keyword evidence="3" id="KW-1185">Reference proteome</keyword>
<evidence type="ECO:0000313" key="2">
    <source>
        <dbReference type="EMBL" id="KAF8452063.1"/>
    </source>
</evidence>
<evidence type="ECO:0000313" key="3">
    <source>
        <dbReference type="Proteomes" id="UP001194468"/>
    </source>
</evidence>
<accession>A0AAD4GLR6</accession>
<dbReference type="EMBL" id="WHUW01000095">
    <property type="protein sequence ID" value="KAF8425411.1"/>
    <property type="molecule type" value="Genomic_DNA"/>
</dbReference>
<evidence type="ECO:0000313" key="1">
    <source>
        <dbReference type="EMBL" id="KAF8425411.1"/>
    </source>
</evidence>